<accession>A0ACC2LBJ4</accession>
<reference evidence="1 2" key="1">
    <citation type="journal article" date="2022" name="Hortic Res">
        <title>A haplotype resolved chromosomal level avocado genome allows analysis of novel avocado genes.</title>
        <authorList>
            <person name="Nath O."/>
            <person name="Fletcher S.J."/>
            <person name="Hayward A."/>
            <person name="Shaw L.M."/>
            <person name="Masouleh A.K."/>
            <person name="Furtado A."/>
            <person name="Henry R.J."/>
            <person name="Mitter N."/>
        </authorList>
    </citation>
    <scope>NUCLEOTIDE SEQUENCE [LARGE SCALE GENOMIC DNA]</scope>
    <source>
        <strain evidence="2">cv. Hass</strain>
    </source>
</reference>
<evidence type="ECO:0000313" key="1">
    <source>
        <dbReference type="EMBL" id="KAJ8630528.1"/>
    </source>
</evidence>
<gene>
    <name evidence="1" type="ORF">MRB53_023851</name>
</gene>
<organism evidence="1 2">
    <name type="scientific">Persea americana</name>
    <name type="common">Avocado</name>
    <dbReference type="NCBI Taxonomy" id="3435"/>
    <lineage>
        <taxon>Eukaryota</taxon>
        <taxon>Viridiplantae</taxon>
        <taxon>Streptophyta</taxon>
        <taxon>Embryophyta</taxon>
        <taxon>Tracheophyta</taxon>
        <taxon>Spermatophyta</taxon>
        <taxon>Magnoliopsida</taxon>
        <taxon>Magnoliidae</taxon>
        <taxon>Laurales</taxon>
        <taxon>Lauraceae</taxon>
        <taxon>Persea</taxon>
    </lineage>
</organism>
<name>A0ACC2LBJ4_PERAE</name>
<dbReference type="EMBL" id="CM056815">
    <property type="protein sequence ID" value="KAJ8630528.1"/>
    <property type="molecule type" value="Genomic_DNA"/>
</dbReference>
<protein>
    <submittedName>
        <fullName evidence="1">Uncharacterized protein</fullName>
    </submittedName>
</protein>
<keyword evidence="2" id="KW-1185">Reference proteome</keyword>
<proteinExistence type="predicted"/>
<comment type="caution">
    <text evidence="1">The sequence shown here is derived from an EMBL/GenBank/DDBJ whole genome shotgun (WGS) entry which is preliminary data.</text>
</comment>
<dbReference type="Proteomes" id="UP001234297">
    <property type="component" value="Chromosome 7"/>
</dbReference>
<sequence length="160" mass="17352">MHYDAIYLTVGIISLLLLLLLLLLFFLILSADVLFTLWNRHRKIEANPDRAGPSCSEQTFDPFVLGWKSGSIRGPDWGKAGSVSGGGKAGRFDPPGVLYPIEEEMEGWSGSNETSGDVVGLETFSTPRGSPPFYTPSPSPARMAVEDCVTVACEMESKIP</sequence>
<evidence type="ECO:0000313" key="2">
    <source>
        <dbReference type="Proteomes" id="UP001234297"/>
    </source>
</evidence>